<name>A0A069QJA8_HOYLO</name>
<organism evidence="1 2">
    <name type="scientific">Hoylesella loescheii DSM 19665 = JCM 12249 = ATCC 15930</name>
    <dbReference type="NCBI Taxonomy" id="1122985"/>
    <lineage>
        <taxon>Bacteria</taxon>
        <taxon>Pseudomonadati</taxon>
        <taxon>Bacteroidota</taxon>
        <taxon>Bacteroidia</taxon>
        <taxon>Bacteroidales</taxon>
        <taxon>Prevotellaceae</taxon>
        <taxon>Hoylesella</taxon>
    </lineage>
</organism>
<gene>
    <name evidence="1" type="ORF">HMPREF1991_01823</name>
</gene>
<comment type="caution">
    <text evidence="1">The sequence shown here is derived from an EMBL/GenBank/DDBJ whole genome shotgun (WGS) entry which is preliminary data.</text>
</comment>
<dbReference type="HOGENOM" id="CLU_3187330_0_0_10"/>
<sequence>MCKLTEKRRKTKIVFVFFALRLRATYQHKICNNSISCKEESGVRHR</sequence>
<reference evidence="1 2" key="1">
    <citation type="submission" date="2013-08" db="EMBL/GenBank/DDBJ databases">
        <authorList>
            <person name="Weinstock G."/>
            <person name="Sodergren E."/>
            <person name="Wylie T."/>
            <person name="Fulton L."/>
            <person name="Fulton R."/>
            <person name="Fronick C."/>
            <person name="O'Laughlin M."/>
            <person name="Godfrey J."/>
            <person name="Miner T."/>
            <person name="Herter B."/>
            <person name="Appelbaum E."/>
            <person name="Cordes M."/>
            <person name="Lek S."/>
            <person name="Wollam A."/>
            <person name="Pepin K.H."/>
            <person name="Palsikar V.B."/>
            <person name="Mitreva M."/>
            <person name="Wilson R.K."/>
        </authorList>
    </citation>
    <scope>NUCLEOTIDE SEQUENCE [LARGE SCALE GENOMIC DNA]</scope>
    <source>
        <strain evidence="1 2">ATCC 15930</strain>
    </source>
</reference>
<keyword evidence="2" id="KW-1185">Reference proteome</keyword>
<dbReference type="PATRIC" id="fig|1122985.7.peg.1897"/>
<protein>
    <submittedName>
        <fullName evidence="1">Uncharacterized protein</fullName>
    </submittedName>
</protein>
<accession>A0A069QJA8</accession>
<dbReference type="AlphaFoldDB" id="A0A069QJA8"/>
<dbReference type="Proteomes" id="UP000027442">
    <property type="component" value="Unassembled WGS sequence"/>
</dbReference>
<dbReference type="EMBL" id="JNGW01000077">
    <property type="protein sequence ID" value="KDR52124.1"/>
    <property type="molecule type" value="Genomic_DNA"/>
</dbReference>
<evidence type="ECO:0000313" key="1">
    <source>
        <dbReference type="EMBL" id="KDR52124.1"/>
    </source>
</evidence>
<proteinExistence type="predicted"/>
<evidence type="ECO:0000313" key="2">
    <source>
        <dbReference type="Proteomes" id="UP000027442"/>
    </source>
</evidence>